<dbReference type="CDD" id="cd00090">
    <property type="entry name" value="HTH_ARSR"/>
    <property type="match status" value="1"/>
</dbReference>
<dbReference type="SUPFAM" id="SSF46785">
    <property type="entry name" value="Winged helix' DNA-binding domain"/>
    <property type="match status" value="1"/>
</dbReference>
<dbReference type="Proteomes" id="UP000539052">
    <property type="component" value="Unassembled WGS sequence"/>
</dbReference>
<dbReference type="SMART" id="SM00418">
    <property type="entry name" value="HTH_ARSR"/>
    <property type="match status" value="1"/>
</dbReference>
<dbReference type="EMBL" id="JAAOXG010000013">
    <property type="protein sequence ID" value="NNJ29483.1"/>
    <property type="molecule type" value="Genomic_DNA"/>
</dbReference>
<protein>
    <submittedName>
        <fullName evidence="5">Winged helix-turn-helix transcriptional regulator</fullName>
    </submittedName>
</protein>
<dbReference type="RefSeq" id="WP_170820750.1">
    <property type="nucleotide sequence ID" value="NZ_JAAOXG010000013.1"/>
</dbReference>
<evidence type="ECO:0000313" key="5">
    <source>
        <dbReference type="EMBL" id="NNJ29483.1"/>
    </source>
</evidence>
<sequence>MTDIFKALSEESRLRILTLLMEREMCVCEIEICLNMTQSNASRHLTVLKNCGILYSYKKAQWAYFGISDSFKEEQKDLWEYLRKKIVELPTYESDHRQCEKYKTVDVCANSKISQEGEEE</sequence>
<dbReference type="PRINTS" id="PR00778">
    <property type="entry name" value="HTHARSR"/>
</dbReference>
<evidence type="ECO:0000313" key="6">
    <source>
        <dbReference type="Proteomes" id="UP000539052"/>
    </source>
</evidence>
<dbReference type="Pfam" id="PF01022">
    <property type="entry name" value="HTH_5"/>
    <property type="match status" value="1"/>
</dbReference>
<name>A0ABX1VTE2_9FIRM</name>
<keyword evidence="3" id="KW-0804">Transcription</keyword>
<keyword evidence="6" id="KW-1185">Reference proteome</keyword>
<organism evidence="5 6">
    <name type="scientific">Lacrimispora defluvii</name>
    <dbReference type="NCBI Taxonomy" id="2719233"/>
    <lineage>
        <taxon>Bacteria</taxon>
        <taxon>Bacillati</taxon>
        <taxon>Bacillota</taxon>
        <taxon>Clostridia</taxon>
        <taxon>Lachnospirales</taxon>
        <taxon>Lachnospiraceae</taxon>
        <taxon>Lacrimispora</taxon>
    </lineage>
</organism>
<dbReference type="Gene3D" id="1.10.10.10">
    <property type="entry name" value="Winged helix-like DNA-binding domain superfamily/Winged helix DNA-binding domain"/>
    <property type="match status" value="1"/>
</dbReference>
<evidence type="ECO:0000259" key="4">
    <source>
        <dbReference type="PROSITE" id="PS50987"/>
    </source>
</evidence>
<reference evidence="5 6" key="1">
    <citation type="submission" date="2020-03" db="EMBL/GenBank/DDBJ databases">
        <title>Genome Sequence of industrial isolate, B5A.</title>
        <authorList>
            <person name="Sharma S."/>
            <person name="Patil P.B."/>
            <person name="Korpole S."/>
        </authorList>
    </citation>
    <scope>NUCLEOTIDE SEQUENCE [LARGE SCALE GENOMIC DNA]</scope>
    <source>
        <strain evidence="5 6">PI-S10-B5A</strain>
    </source>
</reference>
<dbReference type="InterPro" id="IPR011991">
    <property type="entry name" value="ArsR-like_HTH"/>
</dbReference>
<dbReference type="PANTHER" id="PTHR33154">
    <property type="entry name" value="TRANSCRIPTIONAL REGULATOR, ARSR FAMILY"/>
    <property type="match status" value="1"/>
</dbReference>
<dbReference type="PROSITE" id="PS50987">
    <property type="entry name" value="HTH_ARSR_2"/>
    <property type="match status" value="1"/>
</dbReference>
<evidence type="ECO:0000256" key="3">
    <source>
        <dbReference type="ARBA" id="ARBA00023163"/>
    </source>
</evidence>
<dbReference type="PANTHER" id="PTHR33154:SF33">
    <property type="entry name" value="TRANSCRIPTIONAL REPRESSOR SDPR"/>
    <property type="match status" value="1"/>
</dbReference>
<proteinExistence type="predicted"/>
<dbReference type="InterPro" id="IPR036388">
    <property type="entry name" value="WH-like_DNA-bd_sf"/>
</dbReference>
<dbReference type="InterPro" id="IPR001845">
    <property type="entry name" value="HTH_ArsR_DNA-bd_dom"/>
</dbReference>
<dbReference type="NCBIfam" id="NF033788">
    <property type="entry name" value="HTH_metalloreg"/>
    <property type="match status" value="1"/>
</dbReference>
<accession>A0ABX1VTE2</accession>
<dbReference type="InterPro" id="IPR036390">
    <property type="entry name" value="WH_DNA-bd_sf"/>
</dbReference>
<evidence type="ECO:0000256" key="2">
    <source>
        <dbReference type="ARBA" id="ARBA00023125"/>
    </source>
</evidence>
<evidence type="ECO:0000256" key="1">
    <source>
        <dbReference type="ARBA" id="ARBA00023015"/>
    </source>
</evidence>
<keyword evidence="2" id="KW-0238">DNA-binding</keyword>
<keyword evidence="1" id="KW-0805">Transcription regulation</keyword>
<dbReference type="InterPro" id="IPR051081">
    <property type="entry name" value="HTH_MetalResp_TranReg"/>
</dbReference>
<gene>
    <name evidence="5" type="ORF">G9470_06650</name>
</gene>
<comment type="caution">
    <text evidence="5">The sequence shown here is derived from an EMBL/GenBank/DDBJ whole genome shotgun (WGS) entry which is preliminary data.</text>
</comment>
<feature type="domain" description="HTH arsR-type" evidence="4">
    <location>
        <begin position="1"/>
        <end position="101"/>
    </location>
</feature>